<feature type="domain" description="Enoyl reductase (ER)" evidence="1">
    <location>
        <begin position="17"/>
        <end position="351"/>
    </location>
</feature>
<protein>
    <submittedName>
        <fullName evidence="2">GroES-like protein</fullName>
    </submittedName>
</protein>
<dbReference type="SUPFAM" id="SSF51735">
    <property type="entry name" value="NAD(P)-binding Rossmann-fold domains"/>
    <property type="match status" value="1"/>
</dbReference>
<dbReference type="Pfam" id="PF08240">
    <property type="entry name" value="ADH_N"/>
    <property type="match status" value="1"/>
</dbReference>
<dbReference type="OrthoDB" id="3233595at2759"/>
<proteinExistence type="predicted"/>
<dbReference type="InterPro" id="IPR036291">
    <property type="entry name" value="NAD(P)-bd_dom_sf"/>
</dbReference>
<evidence type="ECO:0000313" key="2">
    <source>
        <dbReference type="EMBL" id="TBU21579.1"/>
    </source>
</evidence>
<dbReference type="SUPFAM" id="SSF50129">
    <property type="entry name" value="GroES-like"/>
    <property type="match status" value="1"/>
</dbReference>
<sequence length="357" mass="37779">MPVPSLQKALFLEAKQGQWVVRSTEVVRPEPGDIVVKVEAAALGGVEWKIQAWGVLVKKYPVTLGLDGAGTVVELGEGVTTFAVGDRVLFQGNWDAATGTGTGTFLQYFTVPAQFVAKIPDNISFEAASTVPLGVGTAAFSIYNQADSAPSARYLAPWLPGGRGKYAGKSAVILGGSTSHGQYALQLVRLSGFSPIITTGSLHNTDLLKSFGATHVLDRKLSDEEIEAQVTQIAGGSVDLVYDAVSVGGTFPLALALTAPGGNMLVVQVAPDKIVEEARKDGKTVHKIHGVFRTPINHEISRTLLAKLPDLLESGDIKPNRWEVLPGGLHGIVGGLERMKNDQVSGVKLVVRPQETD</sequence>
<name>A0A4Q9M462_9APHY</name>
<dbReference type="Pfam" id="PF00107">
    <property type="entry name" value="ADH_zinc_N"/>
    <property type="match status" value="1"/>
</dbReference>
<dbReference type="PANTHER" id="PTHR45348:SF2">
    <property type="entry name" value="ZINC-TYPE ALCOHOL DEHYDROGENASE-LIKE PROTEIN C2E1P3.01"/>
    <property type="match status" value="1"/>
</dbReference>
<dbReference type="InterPro" id="IPR020843">
    <property type="entry name" value="ER"/>
</dbReference>
<gene>
    <name evidence="2" type="ORF">BD311DRAFT_771939</name>
</gene>
<dbReference type="InterPro" id="IPR013149">
    <property type="entry name" value="ADH-like_C"/>
</dbReference>
<dbReference type="SMART" id="SM00829">
    <property type="entry name" value="PKS_ER"/>
    <property type="match status" value="1"/>
</dbReference>
<organism evidence="2">
    <name type="scientific">Dichomitus squalens</name>
    <dbReference type="NCBI Taxonomy" id="114155"/>
    <lineage>
        <taxon>Eukaryota</taxon>
        <taxon>Fungi</taxon>
        <taxon>Dikarya</taxon>
        <taxon>Basidiomycota</taxon>
        <taxon>Agaricomycotina</taxon>
        <taxon>Agaricomycetes</taxon>
        <taxon>Polyporales</taxon>
        <taxon>Polyporaceae</taxon>
        <taxon>Dichomitus</taxon>
    </lineage>
</organism>
<dbReference type="InterPro" id="IPR047122">
    <property type="entry name" value="Trans-enoyl_RdTase-like"/>
</dbReference>
<evidence type="ECO:0000259" key="1">
    <source>
        <dbReference type="SMART" id="SM00829"/>
    </source>
</evidence>
<dbReference type="Gene3D" id="3.90.180.10">
    <property type="entry name" value="Medium-chain alcohol dehydrogenases, catalytic domain"/>
    <property type="match status" value="1"/>
</dbReference>
<dbReference type="Gene3D" id="3.40.50.720">
    <property type="entry name" value="NAD(P)-binding Rossmann-like Domain"/>
    <property type="match status" value="1"/>
</dbReference>
<dbReference type="Proteomes" id="UP000292957">
    <property type="component" value="Unassembled WGS sequence"/>
</dbReference>
<dbReference type="GO" id="GO:0016651">
    <property type="term" value="F:oxidoreductase activity, acting on NAD(P)H"/>
    <property type="evidence" value="ECO:0007669"/>
    <property type="project" value="InterPro"/>
</dbReference>
<dbReference type="EMBL" id="ML143595">
    <property type="protein sequence ID" value="TBU21579.1"/>
    <property type="molecule type" value="Genomic_DNA"/>
</dbReference>
<dbReference type="InterPro" id="IPR013154">
    <property type="entry name" value="ADH-like_N"/>
</dbReference>
<reference evidence="2" key="1">
    <citation type="submission" date="2019-01" db="EMBL/GenBank/DDBJ databases">
        <title>Draft genome sequences of three monokaryotic isolates of the white-rot basidiomycete fungus Dichomitus squalens.</title>
        <authorList>
            <consortium name="DOE Joint Genome Institute"/>
            <person name="Lopez S.C."/>
            <person name="Andreopoulos B."/>
            <person name="Pangilinan J."/>
            <person name="Lipzen A."/>
            <person name="Riley R."/>
            <person name="Ahrendt S."/>
            <person name="Ng V."/>
            <person name="Barry K."/>
            <person name="Daum C."/>
            <person name="Grigoriev I.V."/>
            <person name="Hilden K.S."/>
            <person name="Makela M.R."/>
            <person name="de Vries R.P."/>
        </authorList>
    </citation>
    <scope>NUCLEOTIDE SEQUENCE [LARGE SCALE GENOMIC DNA]</scope>
    <source>
        <strain evidence="2">OM18370.1</strain>
    </source>
</reference>
<dbReference type="CDD" id="cd08249">
    <property type="entry name" value="enoyl_reductase_like"/>
    <property type="match status" value="1"/>
</dbReference>
<dbReference type="PANTHER" id="PTHR45348">
    <property type="entry name" value="HYPOTHETICAL OXIDOREDUCTASE (EUROFUNG)"/>
    <property type="match status" value="1"/>
</dbReference>
<dbReference type="AlphaFoldDB" id="A0A4Q9M462"/>
<dbReference type="InterPro" id="IPR011032">
    <property type="entry name" value="GroES-like_sf"/>
</dbReference>
<accession>A0A4Q9M462</accession>